<dbReference type="InterPro" id="IPR025370">
    <property type="entry name" value="SgrR_HTH_N"/>
</dbReference>
<keyword evidence="1" id="KW-0238">DNA-binding</keyword>
<dbReference type="Pfam" id="PF12793">
    <property type="entry name" value="SgrR_N"/>
    <property type="match status" value="1"/>
</dbReference>
<evidence type="ECO:0000259" key="2">
    <source>
        <dbReference type="Pfam" id="PF00496"/>
    </source>
</evidence>
<accession>A0A2N8ZMW3</accession>
<feature type="domain" description="Solute-binding protein family 5" evidence="2">
    <location>
        <begin position="164"/>
        <end position="306"/>
    </location>
</feature>
<dbReference type="EMBL" id="LT960612">
    <property type="protein sequence ID" value="SON53261.1"/>
    <property type="molecule type" value="Genomic_DNA"/>
</dbReference>
<dbReference type="InterPro" id="IPR000914">
    <property type="entry name" value="SBP_5_dom"/>
</dbReference>
<dbReference type="OrthoDB" id="5894719at2"/>
<name>A0A2N8ZMW3_9VIBR</name>
<proteinExistence type="predicted"/>
<dbReference type="PANTHER" id="PTHR30290">
    <property type="entry name" value="PERIPLASMIC BINDING COMPONENT OF ABC TRANSPORTER"/>
    <property type="match status" value="1"/>
</dbReference>
<dbReference type="GO" id="GO:0015833">
    <property type="term" value="P:peptide transport"/>
    <property type="evidence" value="ECO:0007669"/>
    <property type="project" value="TreeGrafter"/>
</dbReference>
<dbReference type="RefSeq" id="WP_102525535.1">
    <property type="nucleotide sequence ID" value="NZ_LT960612.1"/>
</dbReference>
<protein>
    <submittedName>
        <fullName evidence="4">Putative ABC-type uncharacterized transport system, periplasmic component</fullName>
    </submittedName>
</protein>
<dbReference type="SUPFAM" id="SSF53850">
    <property type="entry name" value="Periplasmic binding protein-like II"/>
    <property type="match status" value="1"/>
</dbReference>
<dbReference type="CDD" id="cd08507">
    <property type="entry name" value="PBP2_SgrR_like"/>
    <property type="match status" value="1"/>
</dbReference>
<dbReference type="KEGG" id="vta:B1650"/>
<keyword evidence="5" id="KW-1185">Reference proteome</keyword>
<evidence type="ECO:0000313" key="5">
    <source>
        <dbReference type="Proteomes" id="UP000235828"/>
    </source>
</evidence>
<organism evidence="4 5">
    <name type="scientific">Vibrio tapetis subsp. tapetis</name>
    <dbReference type="NCBI Taxonomy" id="1671868"/>
    <lineage>
        <taxon>Bacteria</taxon>
        <taxon>Pseudomonadati</taxon>
        <taxon>Pseudomonadota</taxon>
        <taxon>Gammaproteobacteria</taxon>
        <taxon>Vibrionales</taxon>
        <taxon>Vibrionaceae</taxon>
        <taxon>Vibrio</taxon>
    </lineage>
</organism>
<dbReference type="AlphaFoldDB" id="A0A2N8ZMW3"/>
<sequence>MSSPRLRSQFETLFEHYQGENSGVQLEEITEVLFCTRRNARIVLNKLQEEGWIEWHPAAGRGKLSSLVFKQNKQDVSENLAKRYLEEGKIGQALNVLERDAGRLTQVIQDYLGLQHQEGQQVVRLPYYRPLSMLNPQKPTRRSEQHIIRQVFSGLTRLDENENLQGELAHNWEEINETHWRFYLRSGVRCHNGNLLQCSDIIASLTESAKLPLFSHLIGFEQPSPWVIDIHLSQPDWHLPVLLAETKAKIVPSIHNLPENFDLLPIGTGPFKVVINDEKQLILEAFDGYYGFRPLLDKVEVWVIDEAFSTLVYPSLQHPVKPDNHDHEEVELDPGCTYLLLNKKSGLAQDEDWATYFCATLNSIAIFELLPKDKIGELGLLPAYGLKPGWFHTKPAIKKLDPPAQRKVNIAYHCYHPGFKLQSKAIETLLKRDGLDVNFVRYDVDLPHDAEVDIWMKPMGICNNRDDGLLGWLLGYGDIERMSEEQDFEQWRTLVNEWRHSPNTSFPARQLGKSLVENKQLIPQFHCWLGLSKDHCGSLQNAKANALGWFDFHRVWVKPDIS</sequence>
<dbReference type="Proteomes" id="UP000235828">
    <property type="component" value="Chromosome B"/>
</dbReference>
<evidence type="ECO:0000256" key="1">
    <source>
        <dbReference type="ARBA" id="ARBA00023125"/>
    </source>
</evidence>
<dbReference type="Pfam" id="PF00496">
    <property type="entry name" value="SBP_bac_5"/>
    <property type="match status" value="1"/>
</dbReference>
<evidence type="ECO:0000313" key="4">
    <source>
        <dbReference type="EMBL" id="SON53261.1"/>
    </source>
</evidence>
<dbReference type="InterPro" id="IPR039424">
    <property type="entry name" value="SBP_5"/>
</dbReference>
<feature type="domain" description="Transcriptional regulator SgrR N-terminal HTH" evidence="3">
    <location>
        <begin position="5"/>
        <end position="119"/>
    </location>
</feature>
<dbReference type="Gene3D" id="3.40.190.10">
    <property type="entry name" value="Periplasmic binding protein-like II"/>
    <property type="match status" value="1"/>
</dbReference>
<reference evidence="4 5" key="1">
    <citation type="submission" date="2017-10" db="EMBL/GenBank/DDBJ databases">
        <authorList>
            <person name="Banno H."/>
            <person name="Chua N.-H."/>
        </authorList>
    </citation>
    <scope>NUCLEOTIDE SEQUENCE [LARGE SCALE GENOMIC DNA]</scope>
    <source>
        <strain evidence="4">Vibrio tapetis CECT4600</strain>
    </source>
</reference>
<gene>
    <name evidence="4" type="ORF">VTAP4600_B1650</name>
</gene>
<dbReference type="GO" id="GO:0003677">
    <property type="term" value="F:DNA binding"/>
    <property type="evidence" value="ECO:0007669"/>
    <property type="project" value="UniProtKB-KW"/>
</dbReference>
<dbReference type="PANTHER" id="PTHR30290:SF72">
    <property type="entry name" value="HTH-TYPE TRANSCRIPTIONAL REGULATOR SGRR"/>
    <property type="match status" value="1"/>
</dbReference>
<evidence type="ECO:0000259" key="3">
    <source>
        <dbReference type="Pfam" id="PF12793"/>
    </source>
</evidence>
<dbReference type="GO" id="GO:1904680">
    <property type="term" value="F:peptide transmembrane transporter activity"/>
    <property type="evidence" value="ECO:0007669"/>
    <property type="project" value="TreeGrafter"/>
</dbReference>